<feature type="non-terminal residue" evidence="2">
    <location>
        <position position="1"/>
    </location>
</feature>
<dbReference type="AlphaFoldDB" id="A0AAV2SH14"/>
<feature type="region of interest" description="Disordered" evidence="1">
    <location>
        <begin position="218"/>
        <end position="245"/>
    </location>
</feature>
<gene>
    <name evidence="2" type="ORF">MNOR_LOCUS37461</name>
</gene>
<accession>A0AAV2SH14</accession>
<comment type="caution">
    <text evidence="2">The sequence shown here is derived from an EMBL/GenBank/DDBJ whole genome shotgun (WGS) entry which is preliminary data.</text>
</comment>
<evidence type="ECO:0000313" key="3">
    <source>
        <dbReference type="Proteomes" id="UP001497623"/>
    </source>
</evidence>
<dbReference type="EMBL" id="CAXKWB010075544">
    <property type="protein sequence ID" value="CAL4199327.1"/>
    <property type="molecule type" value="Genomic_DNA"/>
</dbReference>
<feature type="region of interest" description="Disordered" evidence="1">
    <location>
        <begin position="378"/>
        <end position="400"/>
    </location>
</feature>
<sequence>QDTLCCLILDDGSILLESHRQQLFAINESLATVKGHPHIEINKVVIVEKIMAEEVVLYNKLLKTNLCPVKKIANEIEEKKNASPNEKNCLDKASAISKSFDPSIYQTSLKEDKVGKNELPINKNTDCDKLSKGQRTSQVVCHEYQSRPGNLLNMTIQDKNLETAVPEKYSDITVHISSKMPQVVNERKLDTCKKNVSSSFKTLNTEKLNNLSEQKKTEIDIEKSSSQTTTGVNFSGNSLEQTNSYPDRRISVVPISKVLSNLQHKNSQNKNDAYISSPNIRDSKMSSLKEFSNNPKKKYMHCPLKDSTIYSDQNVLIGDHKVIGITSQSKFEISKKQSFSLKEQNQAGFNLVPDTKSKKPLTRTFKEYVTLKTLNQAQRKSISAQIPNNSSQVEYPSKES</sequence>
<keyword evidence="3" id="KW-1185">Reference proteome</keyword>
<dbReference type="Proteomes" id="UP001497623">
    <property type="component" value="Unassembled WGS sequence"/>
</dbReference>
<name>A0AAV2SH14_MEGNR</name>
<organism evidence="2 3">
    <name type="scientific">Meganyctiphanes norvegica</name>
    <name type="common">Northern krill</name>
    <name type="synonym">Thysanopoda norvegica</name>
    <dbReference type="NCBI Taxonomy" id="48144"/>
    <lineage>
        <taxon>Eukaryota</taxon>
        <taxon>Metazoa</taxon>
        <taxon>Ecdysozoa</taxon>
        <taxon>Arthropoda</taxon>
        <taxon>Crustacea</taxon>
        <taxon>Multicrustacea</taxon>
        <taxon>Malacostraca</taxon>
        <taxon>Eumalacostraca</taxon>
        <taxon>Eucarida</taxon>
        <taxon>Euphausiacea</taxon>
        <taxon>Euphausiidae</taxon>
        <taxon>Meganyctiphanes</taxon>
    </lineage>
</organism>
<feature type="compositionally biased region" description="Polar residues" evidence="1">
    <location>
        <begin position="224"/>
        <end position="245"/>
    </location>
</feature>
<evidence type="ECO:0000313" key="2">
    <source>
        <dbReference type="EMBL" id="CAL4199327.1"/>
    </source>
</evidence>
<proteinExistence type="predicted"/>
<feature type="compositionally biased region" description="Polar residues" evidence="1">
    <location>
        <begin position="378"/>
        <end position="394"/>
    </location>
</feature>
<reference evidence="2 3" key="1">
    <citation type="submission" date="2024-05" db="EMBL/GenBank/DDBJ databases">
        <authorList>
            <person name="Wallberg A."/>
        </authorList>
    </citation>
    <scope>NUCLEOTIDE SEQUENCE [LARGE SCALE GENOMIC DNA]</scope>
</reference>
<protein>
    <submittedName>
        <fullName evidence="2">Uncharacterized protein</fullName>
    </submittedName>
</protein>
<evidence type="ECO:0000256" key="1">
    <source>
        <dbReference type="SAM" id="MobiDB-lite"/>
    </source>
</evidence>
<feature type="non-terminal residue" evidence="2">
    <location>
        <position position="400"/>
    </location>
</feature>